<dbReference type="Pfam" id="PF00825">
    <property type="entry name" value="Ribonuclease_P"/>
    <property type="match status" value="1"/>
</dbReference>
<dbReference type="KEGG" id="dno:DNO_0951"/>
<evidence type="ECO:0000313" key="9">
    <source>
        <dbReference type="EMBL" id="ABQ13991.1"/>
    </source>
</evidence>
<dbReference type="AlphaFoldDB" id="A5EY46"/>
<accession>A5EY46</accession>
<evidence type="ECO:0000256" key="6">
    <source>
        <dbReference type="ARBA" id="ARBA00022884"/>
    </source>
</evidence>
<dbReference type="GO" id="GO:0042781">
    <property type="term" value="F:3'-tRNA processing endoribonuclease activity"/>
    <property type="evidence" value="ECO:0007669"/>
    <property type="project" value="TreeGrafter"/>
</dbReference>
<dbReference type="InterPro" id="IPR020539">
    <property type="entry name" value="RNase_P_CS"/>
</dbReference>
<dbReference type="GO" id="GO:0004526">
    <property type="term" value="F:ribonuclease P activity"/>
    <property type="evidence" value="ECO:0007669"/>
    <property type="project" value="UniProtKB-UniRule"/>
</dbReference>
<keyword evidence="6 7" id="KW-0694">RNA-binding</keyword>
<keyword evidence="4 7" id="KW-0255">Endonuclease</keyword>
<dbReference type="RefSeq" id="WP_012031264.1">
    <property type="nucleotide sequence ID" value="NC_009446.1"/>
</dbReference>
<comment type="function">
    <text evidence="1 7">RNaseP catalyzes the removal of the 5'-leader sequence from pre-tRNA to produce the mature 5'-terminus. It can also cleave other RNA substrates such as 4.5S RNA. The protein component plays an auxiliary but essential role in vivo by binding to the 5'-leader sequence and broadening the substrate specificity of the ribozyme.</text>
</comment>
<dbReference type="NCBIfam" id="TIGR00188">
    <property type="entry name" value="rnpA"/>
    <property type="match status" value="1"/>
</dbReference>
<comment type="subunit">
    <text evidence="7">Consists of a catalytic RNA component (M1 or rnpB) and a protein subunit.</text>
</comment>
<evidence type="ECO:0000256" key="7">
    <source>
        <dbReference type="HAMAP-Rule" id="MF_00227"/>
    </source>
</evidence>
<protein>
    <recommendedName>
        <fullName evidence="7 8">Ribonuclease P protein component</fullName>
        <shortName evidence="7">RNase P protein</shortName>
        <shortName evidence="7">RNaseP protein</shortName>
        <ecNumber evidence="7 8">3.1.26.5</ecNumber>
    </recommendedName>
    <alternativeName>
        <fullName evidence="7">Protein C5</fullName>
    </alternativeName>
</protein>
<dbReference type="PANTHER" id="PTHR33992">
    <property type="entry name" value="RIBONUCLEASE P PROTEIN COMPONENT"/>
    <property type="match status" value="1"/>
</dbReference>
<dbReference type="OrthoDB" id="9796422at2"/>
<organism evidence="9 10">
    <name type="scientific">Dichelobacter nodosus (strain VCS1703A)</name>
    <dbReference type="NCBI Taxonomy" id="246195"/>
    <lineage>
        <taxon>Bacteria</taxon>
        <taxon>Pseudomonadati</taxon>
        <taxon>Pseudomonadota</taxon>
        <taxon>Gammaproteobacteria</taxon>
        <taxon>Cardiobacteriales</taxon>
        <taxon>Cardiobacteriaceae</taxon>
        <taxon>Dichelobacter</taxon>
    </lineage>
</organism>
<evidence type="ECO:0000256" key="2">
    <source>
        <dbReference type="ARBA" id="ARBA00022694"/>
    </source>
</evidence>
<proteinExistence type="inferred from homology"/>
<evidence type="ECO:0000256" key="1">
    <source>
        <dbReference type="ARBA" id="ARBA00002663"/>
    </source>
</evidence>
<dbReference type="Proteomes" id="UP000000248">
    <property type="component" value="Chromosome"/>
</dbReference>
<dbReference type="EMBL" id="CP000513">
    <property type="protein sequence ID" value="ABQ13991.1"/>
    <property type="molecule type" value="Genomic_DNA"/>
</dbReference>
<dbReference type="PANTHER" id="PTHR33992:SF1">
    <property type="entry name" value="RIBONUCLEASE P PROTEIN COMPONENT"/>
    <property type="match status" value="1"/>
</dbReference>
<dbReference type="GO" id="GO:0001682">
    <property type="term" value="P:tRNA 5'-leader removal"/>
    <property type="evidence" value="ECO:0007669"/>
    <property type="project" value="UniProtKB-UniRule"/>
</dbReference>
<name>A5EY46_DICNV</name>
<dbReference type="eggNOG" id="COG0594">
    <property type="taxonomic scope" value="Bacteria"/>
</dbReference>
<dbReference type="GO" id="GO:0030677">
    <property type="term" value="C:ribonuclease P complex"/>
    <property type="evidence" value="ECO:0007669"/>
    <property type="project" value="TreeGrafter"/>
</dbReference>
<evidence type="ECO:0000313" key="10">
    <source>
        <dbReference type="Proteomes" id="UP000000248"/>
    </source>
</evidence>
<dbReference type="PROSITE" id="PS00648">
    <property type="entry name" value="RIBONUCLEASE_P"/>
    <property type="match status" value="1"/>
</dbReference>
<dbReference type="STRING" id="246195.DNO_0951"/>
<sequence length="116" mass="13683">MATPDNRFSKNARLTQRGEFDRVFATPDQRSSDRYFTVLGRFCGEERARLGIIVAKRHIARAHERNRVKRVVRESFRQYRFKKLLDLVVLARASAQTATNDELQRSLARHWKHIQS</sequence>
<dbReference type="Gene3D" id="3.30.230.10">
    <property type="match status" value="1"/>
</dbReference>
<gene>
    <name evidence="7 9" type="primary">rnpA</name>
    <name evidence="9" type="ordered locus">DNO_0951</name>
</gene>
<evidence type="ECO:0000256" key="3">
    <source>
        <dbReference type="ARBA" id="ARBA00022722"/>
    </source>
</evidence>
<comment type="catalytic activity">
    <reaction evidence="7">
        <text>Endonucleolytic cleavage of RNA, removing 5'-extranucleotides from tRNA precursor.</text>
        <dbReference type="EC" id="3.1.26.5"/>
    </reaction>
</comment>
<dbReference type="HAMAP" id="MF_00227">
    <property type="entry name" value="RNase_P"/>
    <property type="match status" value="1"/>
</dbReference>
<dbReference type="InterPro" id="IPR020568">
    <property type="entry name" value="Ribosomal_Su5_D2-typ_SF"/>
</dbReference>
<evidence type="ECO:0000256" key="5">
    <source>
        <dbReference type="ARBA" id="ARBA00022801"/>
    </source>
</evidence>
<evidence type="ECO:0000256" key="4">
    <source>
        <dbReference type="ARBA" id="ARBA00022759"/>
    </source>
</evidence>
<keyword evidence="5 7" id="KW-0378">Hydrolase</keyword>
<dbReference type="SUPFAM" id="SSF54211">
    <property type="entry name" value="Ribosomal protein S5 domain 2-like"/>
    <property type="match status" value="1"/>
</dbReference>
<dbReference type="HOGENOM" id="CLU_117179_11_0_6"/>
<dbReference type="InterPro" id="IPR014721">
    <property type="entry name" value="Ribsml_uS5_D2-typ_fold_subgr"/>
</dbReference>
<dbReference type="EC" id="3.1.26.5" evidence="7 8"/>
<dbReference type="InterPro" id="IPR000100">
    <property type="entry name" value="RNase_P"/>
</dbReference>
<reference evidence="9 10" key="1">
    <citation type="journal article" date="2007" name="Nat. Biotechnol.">
        <title>Genome sequence and identification of candidate vaccine antigens from the animal pathogen Dichelobacter nodosus.</title>
        <authorList>
            <person name="Myers G.S."/>
            <person name="Parker D."/>
            <person name="Al-Hasani K."/>
            <person name="Kennan R.M."/>
            <person name="Seemann T."/>
            <person name="Ren Q."/>
            <person name="Badger J.H."/>
            <person name="Selengut J.D."/>
            <person name="Deboy R.T."/>
            <person name="Tettelin H."/>
            <person name="Boyce J.D."/>
            <person name="McCarl V.P."/>
            <person name="Han X."/>
            <person name="Nelson W.C."/>
            <person name="Madupu R."/>
            <person name="Mohamoud Y."/>
            <person name="Holley T."/>
            <person name="Fedorova N."/>
            <person name="Khouri H."/>
            <person name="Bottomley S.P."/>
            <person name="Whittington R.J."/>
            <person name="Adler B."/>
            <person name="Songer J.G."/>
            <person name="Rood J.I."/>
            <person name="Paulsen I.T."/>
        </authorList>
    </citation>
    <scope>NUCLEOTIDE SEQUENCE [LARGE SCALE GENOMIC DNA]</scope>
    <source>
        <strain evidence="9 10">VCS1703A</strain>
    </source>
</reference>
<keyword evidence="3 7" id="KW-0540">Nuclease</keyword>
<evidence type="ECO:0000256" key="8">
    <source>
        <dbReference type="NCBIfam" id="TIGR00188"/>
    </source>
</evidence>
<keyword evidence="2 7" id="KW-0819">tRNA processing</keyword>
<comment type="similarity">
    <text evidence="7">Belongs to the RnpA family.</text>
</comment>
<dbReference type="GO" id="GO:0000049">
    <property type="term" value="F:tRNA binding"/>
    <property type="evidence" value="ECO:0007669"/>
    <property type="project" value="UniProtKB-UniRule"/>
</dbReference>
<keyword evidence="10" id="KW-1185">Reference proteome</keyword>